<organism evidence="1">
    <name type="scientific">White spot syndrome virus</name>
    <dbReference type="NCBI Taxonomy" id="342409"/>
    <lineage>
        <taxon>Viruses</taxon>
        <taxon>Viruses incertae sedis</taxon>
        <taxon>Naldaviricetes</taxon>
        <taxon>Nimaviridae</taxon>
        <taxon>Whispovirus</taxon>
    </lineage>
</organism>
<reference evidence="1" key="2">
    <citation type="journal article" date="2018" name="Genome Announc.">
        <title>First Report of a Complete Genome Sequence of White spot syndrome virus from India.</title>
        <authorList>
            <person name="Vinaya Kumar K."/>
            <person name="Shekhar M.S."/>
            <person name="Otta S.K."/>
            <person name="Karthic K."/>
            <person name="Ashok Kumar J."/>
            <person name="Gopikrishna G."/>
            <person name="Vijayan K.K."/>
        </authorList>
    </citation>
    <scope>NUCLEOTIDE SEQUENCE</scope>
    <source>
        <strain evidence="1">IN_AP4RU</strain>
    </source>
</reference>
<name>A0A2I6SC12_9VIRU</name>
<reference evidence="1" key="1">
    <citation type="submission" date="2017-12" db="EMBL/GenBank/DDBJ databases">
        <authorList>
            <person name="Katneni V.K."/>
            <person name="Shekhar M.S."/>
            <person name="Otta S.K."/>
            <person name="Karthic K."/>
            <person name="Jangam A.K."/>
            <person name="Gopikrishna G."/>
            <person name="Vijayan K.K."/>
        </authorList>
    </citation>
    <scope>NUCLEOTIDE SEQUENCE [LARGE SCALE GENOMIC DNA]</scope>
    <source>
        <strain evidence="1">IN_AP4RU</strain>
    </source>
</reference>
<protein>
    <submittedName>
        <fullName evidence="1">WSSV292</fullName>
    </submittedName>
</protein>
<dbReference type="Proteomes" id="UP000267352">
    <property type="component" value="Segment"/>
</dbReference>
<sequence length="39" mass="4224">MDQGEVGTCLPLRPMEETEENPSTSGVAFLYSTTMKAMA</sequence>
<proteinExistence type="predicted"/>
<dbReference type="EMBL" id="MG702567">
    <property type="protein sequence ID" value="AUO15095.1"/>
    <property type="molecule type" value="Genomic_DNA"/>
</dbReference>
<accession>A0A2I6SC12</accession>
<evidence type="ECO:0000313" key="1">
    <source>
        <dbReference type="EMBL" id="AUO15095.1"/>
    </source>
</evidence>